<reference evidence="1 2" key="1">
    <citation type="journal article" date="2019" name="Sci. Rep.">
        <title>Orb-weaving spider Araneus ventricosus genome elucidates the spidroin gene catalogue.</title>
        <authorList>
            <person name="Kono N."/>
            <person name="Nakamura H."/>
            <person name="Ohtoshi R."/>
            <person name="Moran D.A.P."/>
            <person name="Shinohara A."/>
            <person name="Yoshida Y."/>
            <person name="Fujiwara M."/>
            <person name="Mori M."/>
            <person name="Tomita M."/>
            <person name="Arakawa K."/>
        </authorList>
    </citation>
    <scope>NUCLEOTIDE SEQUENCE [LARGE SCALE GENOMIC DNA]</scope>
</reference>
<evidence type="ECO:0000313" key="1">
    <source>
        <dbReference type="EMBL" id="GBM27415.1"/>
    </source>
</evidence>
<protein>
    <submittedName>
        <fullName evidence="1">Uncharacterized protein</fullName>
    </submittedName>
</protein>
<keyword evidence="2" id="KW-1185">Reference proteome</keyword>
<accession>A0A4Y2EHQ4</accession>
<sequence length="101" mass="11257">MCDVTLLVTPPPLVTNCHNFKNPLPPSKRDIICGRPPRSLMIDGRVSASRQEGRWFETQFLQKSAVYAGLENVKSVDIKQPLAGAVWKIREASATSDFVFI</sequence>
<proteinExistence type="predicted"/>
<name>A0A4Y2EHQ4_ARAVE</name>
<dbReference type="AlphaFoldDB" id="A0A4Y2EHQ4"/>
<gene>
    <name evidence="1" type="ORF">AVEN_250442_1</name>
</gene>
<dbReference type="Proteomes" id="UP000499080">
    <property type="component" value="Unassembled WGS sequence"/>
</dbReference>
<comment type="caution">
    <text evidence="1">The sequence shown here is derived from an EMBL/GenBank/DDBJ whole genome shotgun (WGS) entry which is preliminary data.</text>
</comment>
<dbReference type="EMBL" id="BGPR01000584">
    <property type="protein sequence ID" value="GBM27415.1"/>
    <property type="molecule type" value="Genomic_DNA"/>
</dbReference>
<evidence type="ECO:0000313" key="2">
    <source>
        <dbReference type="Proteomes" id="UP000499080"/>
    </source>
</evidence>
<organism evidence="1 2">
    <name type="scientific">Araneus ventricosus</name>
    <name type="common">Orbweaver spider</name>
    <name type="synonym">Epeira ventricosa</name>
    <dbReference type="NCBI Taxonomy" id="182803"/>
    <lineage>
        <taxon>Eukaryota</taxon>
        <taxon>Metazoa</taxon>
        <taxon>Ecdysozoa</taxon>
        <taxon>Arthropoda</taxon>
        <taxon>Chelicerata</taxon>
        <taxon>Arachnida</taxon>
        <taxon>Araneae</taxon>
        <taxon>Araneomorphae</taxon>
        <taxon>Entelegynae</taxon>
        <taxon>Araneoidea</taxon>
        <taxon>Araneidae</taxon>
        <taxon>Araneus</taxon>
    </lineage>
</organism>